<dbReference type="InterPro" id="IPR001624">
    <property type="entry name" value="FliE"/>
</dbReference>
<dbReference type="KEGG" id="cace:CACET_c20380"/>
<evidence type="ECO:0000256" key="3">
    <source>
        <dbReference type="ARBA" id="ARBA00023143"/>
    </source>
</evidence>
<reference evidence="6 7" key="1">
    <citation type="submission" date="2014-10" db="EMBL/GenBank/DDBJ databases">
        <title>Genome sequence of Clostridium aceticum DSM 1496.</title>
        <authorList>
            <person name="Poehlein A."/>
            <person name="Schiel-Bengelsdorf B."/>
            <person name="Gottschalk G."/>
            <person name="Duerre P."/>
            <person name="Daniel R."/>
        </authorList>
    </citation>
    <scope>NUCLEOTIDE SEQUENCE [LARGE SCALE GENOMIC DNA]</scope>
    <source>
        <strain evidence="6 7">DSM 1496</strain>
    </source>
</reference>
<evidence type="ECO:0000256" key="5">
    <source>
        <dbReference type="NCBIfam" id="TIGR00205"/>
    </source>
</evidence>
<sequence>MQVNRLNIENNKVLNNNLGLFNDEGNTTHTSFKEFLVGAIGEVNKLEKNSQDYSIKLASGDLNNIHEAMIAAQKAEVSLQFMMEIRSKVLDAYREIMRMQI</sequence>
<dbReference type="AlphaFoldDB" id="A0A0D8I7D8"/>
<keyword evidence="6" id="KW-0969">Cilium</keyword>
<proteinExistence type="inferred from homology"/>
<keyword evidence="6" id="KW-0282">Flagellum</keyword>
<keyword evidence="6" id="KW-0966">Cell projection</keyword>
<dbReference type="HAMAP" id="MF_00724">
    <property type="entry name" value="FliE"/>
    <property type="match status" value="1"/>
</dbReference>
<dbReference type="OrthoDB" id="9812413at2"/>
<keyword evidence="3 4" id="KW-0975">Bacterial flagellum</keyword>
<dbReference type="Pfam" id="PF02049">
    <property type="entry name" value="FliE"/>
    <property type="match status" value="1"/>
</dbReference>
<dbReference type="PANTHER" id="PTHR34653:SF1">
    <property type="entry name" value="FLAGELLAR HOOK-BASAL BODY COMPLEX PROTEIN FLIE"/>
    <property type="match status" value="1"/>
</dbReference>
<evidence type="ECO:0000256" key="4">
    <source>
        <dbReference type="HAMAP-Rule" id="MF_00724"/>
    </source>
</evidence>
<evidence type="ECO:0000313" key="7">
    <source>
        <dbReference type="Proteomes" id="UP000035704"/>
    </source>
</evidence>
<evidence type="ECO:0000313" key="6">
    <source>
        <dbReference type="EMBL" id="AKL95486.1"/>
    </source>
</evidence>
<comment type="subcellular location">
    <subcellularLocation>
        <location evidence="1 4">Bacterial flagellum basal body</location>
    </subcellularLocation>
</comment>
<dbReference type="GO" id="GO:0071973">
    <property type="term" value="P:bacterial-type flagellum-dependent cell motility"/>
    <property type="evidence" value="ECO:0007669"/>
    <property type="project" value="InterPro"/>
</dbReference>
<dbReference type="PRINTS" id="PR01006">
    <property type="entry name" value="FLGHOOKFLIE"/>
</dbReference>
<dbReference type="GO" id="GO:0009425">
    <property type="term" value="C:bacterial-type flagellum basal body"/>
    <property type="evidence" value="ECO:0007669"/>
    <property type="project" value="UniProtKB-SubCell"/>
</dbReference>
<keyword evidence="7" id="KW-1185">Reference proteome</keyword>
<comment type="similarity">
    <text evidence="2 4">Belongs to the FliE family.</text>
</comment>
<dbReference type="STRING" id="84022.CACET_c20380"/>
<name>A0A0D8I7D8_9CLOT</name>
<dbReference type="GO" id="GO:0003774">
    <property type="term" value="F:cytoskeletal motor activity"/>
    <property type="evidence" value="ECO:0007669"/>
    <property type="project" value="InterPro"/>
</dbReference>
<dbReference type="RefSeq" id="WP_044825951.1">
    <property type="nucleotide sequence ID" value="NZ_CP009687.1"/>
</dbReference>
<protein>
    <recommendedName>
        <fullName evidence="4 5">Flagellar hook-basal body complex protein FliE</fullName>
    </recommendedName>
</protein>
<dbReference type="PATRIC" id="fig|84022.5.peg.1843"/>
<evidence type="ECO:0000256" key="2">
    <source>
        <dbReference type="ARBA" id="ARBA00009272"/>
    </source>
</evidence>
<dbReference type="Proteomes" id="UP000035704">
    <property type="component" value="Chromosome"/>
</dbReference>
<organism evidence="6 7">
    <name type="scientific">Clostridium aceticum</name>
    <dbReference type="NCBI Taxonomy" id="84022"/>
    <lineage>
        <taxon>Bacteria</taxon>
        <taxon>Bacillati</taxon>
        <taxon>Bacillota</taxon>
        <taxon>Clostridia</taxon>
        <taxon>Eubacteriales</taxon>
        <taxon>Clostridiaceae</taxon>
        <taxon>Clostridium</taxon>
    </lineage>
</organism>
<evidence type="ECO:0000256" key="1">
    <source>
        <dbReference type="ARBA" id="ARBA00004117"/>
    </source>
</evidence>
<accession>A0A0D8I7D8</accession>
<gene>
    <name evidence="4 6" type="primary">fliE</name>
    <name evidence="6" type="ORF">CACET_c20380</name>
</gene>
<dbReference type="PANTHER" id="PTHR34653">
    <property type="match status" value="1"/>
</dbReference>
<dbReference type="GO" id="GO:0005198">
    <property type="term" value="F:structural molecule activity"/>
    <property type="evidence" value="ECO:0007669"/>
    <property type="project" value="UniProtKB-UniRule"/>
</dbReference>
<dbReference type="NCBIfam" id="TIGR00205">
    <property type="entry name" value="fliE"/>
    <property type="match status" value="1"/>
</dbReference>
<dbReference type="EMBL" id="CP009687">
    <property type="protein sequence ID" value="AKL95486.1"/>
    <property type="molecule type" value="Genomic_DNA"/>
</dbReference>